<evidence type="ECO:0000256" key="7">
    <source>
        <dbReference type="ARBA" id="ARBA00022840"/>
    </source>
</evidence>
<dbReference type="GO" id="GO:0019521">
    <property type="term" value="P:D-gluconate metabolic process"/>
    <property type="evidence" value="ECO:0007669"/>
    <property type="project" value="UniProtKB-KW"/>
</dbReference>
<dbReference type="Pfam" id="PF01202">
    <property type="entry name" value="SKI"/>
    <property type="match status" value="1"/>
</dbReference>
<evidence type="ECO:0000256" key="2">
    <source>
        <dbReference type="ARBA" id="ARBA00008420"/>
    </source>
</evidence>
<evidence type="ECO:0000256" key="6">
    <source>
        <dbReference type="ARBA" id="ARBA00022777"/>
    </source>
</evidence>
<evidence type="ECO:0000256" key="5">
    <source>
        <dbReference type="ARBA" id="ARBA00022741"/>
    </source>
</evidence>
<evidence type="ECO:0000256" key="3">
    <source>
        <dbReference type="ARBA" id="ARBA00012054"/>
    </source>
</evidence>
<reference evidence="12 13" key="1">
    <citation type="submission" date="2016-11" db="EMBL/GenBank/DDBJ databases">
        <authorList>
            <person name="Varghese N."/>
            <person name="Submissions S."/>
        </authorList>
    </citation>
    <scope>NUCLEOTIDE SEQUENCE [LARGE SCALE GENOMIC DNA]</scope>
    <source>
        <strain evidence="12 13">CGMCC 1.12174</strain>
        <strain evidence="11 14">DSM 26351</strain>
    </source>
</reference>
<keyword evidence="5 10" id="KW-0547">Nucleotide-binding</keyword>
<dbReference type="EMBL" id="FRAT01000012">
    <property type="protein sequence ID" value="SHL59720.1"/>
    <property type="molecule type" value="Genomic_DNA"/>
</dbReference>
<dbReference type="InterPro" id="IPR006001">
    <property type="entry name" value="Therm_gnt_kin"/>
</dbReference>
<comment type="pathway">
    <text evidence="1">Carbohydrate acid metabolism.</text>
</comment>
<keyword evidence="7 10" id="KW-0067">ATP-binding</keyword>
<dbReference type="RefSeq" id="WP_072882626.1">
    <property type="nucleotide sequence ID" value="NZ_FOKU01000012.1"/>
</dbReference>
<dbReference type="GO" id="GO:0005524">
    <property type="term" value="F:ATP binding"/>
    <property type="evidence" value="ECO:0007669"/>
    <property type="project" value="UniProtKB-KW"/>
</dbReference>
<dbReference type="Proteomes" id="UP000198940">
    <property type="component" value="Unassembled WGS sequence"/>
</dbReference>
<dbReference type="OrthoDB" id="9813917at2"/>
<dbReference type="InterPro" id="IPR027417">
    <property type="entry name" value="P-loop_NTPase"/>
</dbReference>
<dbReference type="GO" id="GO:0046316">
    <property type="term" value="F:gluconokinase activity"/>
    <property type="evidence" value="ECO:0007669"/>
    <property type="project" value="UniProtKB-EC"/>
</dbReference>
<evidence type="ECO:0000256" key="9">
    <source>
        <dbReference type="ARBA" id="ARBA00048090"/>
    </source>
</evidence>
<evidence type="ECO:0000313" key="13">
    <source>
        <dbReference type="Proteomes" id="UP000184031"/>
    </source>
</evidence>
<comment type="similarity">
    <text evidence="2 10">Belongs to the gluconokinase GntK/GntV family.</text>
</comment>
<gene>
    <name evidence="11" type="ORF">SAMN04487891_112119</name>
    <name evidence="12" type="ORF">SAMN05216293_3863</name>
</gene>
<evidence type="ECO:0000313" key="12">
    <source>
        <dbReference type="EMBL" id="SHL59720.1"/>
    </source>
</evidence>
<comment type="caution">
    <text evidence="12">The sequence shown here is derived from an EMBL/GenBank/DDBJ whole genome shotgun (WGS) entry which is preliminary data.</text>
</comment>
<dbReference type="AlphaFoldDB" id="A0A1M7BXL7"/>
<name>A0A1M7BXL7_9FLAO</name>
<evidence type="ECO:0000256" key="1">
    <source>
        <dbReference type="ARBA" id="ARBA00004761"/>
    </source>
</evidence>
<evidence type="ECO:0000256" key="4">
    <source>
        <dbReference type="ARBA" id="ARBA00022679"/>
    </source>
</evidence>
<sequence length="165" mass="18538">MLKNNKVLVVMGVSGTGKTTVGKLLSEKMGYPFFDGDDYHPEENIKKMKTGSPLDDNDRKGWLIRLNQLALEHKKSGAVIACSALKKNYRGLLRAGLGSNIRFIYLNGSFELIKSRLENRKGHFMPLELLQSQFDTLEPPLKALTYSVEDEPSKIVGEIVKQLKQ</sequence>
<keyword evidence="4 10" id="KW-0808">Transferase</keyword>
<dbReference type="FunFam" id="3.40.50.300:FF:000522">
    <property type="entry name" value="Gluconokinase"/>
    <property type="match status" value="1"/>
</dbReference>
<keyword evidence="14" id="KW-1185">Reference proteome</keyword>
<dbReference type="EMBL" id="FOKU01000012">
    <property type="protein sequence ID" value="SFC50670.1"/>
    <property type="molecule type" value="Genomic_DNA"/>
</dbReference>
<dbReference type="SUPFAM" id="SSF52540">
    <property type="entry name" value="P-loop containing nucleoside triphosphate hydrolases"/>
    <property type="match status" value="1"/>
</dbReference>
<dbReference type="STRING" id="1055723.SAMN05216293_3863"/>
<dbReference type="Gene3D" id="3.40.50.300">
    <property type="entry name" value="P-loop containing nucleotide triphosphate hydrolases"/>
    <property type="match status" value="1"/>
</dbReference>
<dbReference type="NCBIfam" id="TIGR01313">
    <property type="entry name" value="therm_gnt_kin"/>
    <property type="match status" value="1"/>
</dbReference>
<dbReference type="PANTHER" id="PTHR43442">
    <property type="entry name" value="GLUCONOKINASE-RELATED"/>
    <property type="match status" value="1"/>
</dbReference>
<dbReference type="Proteomes" id="UP000184031">
    <property type="component" value="Unassembled WGS sequence"/>
</dbReference>
<accession>A0A1M7BXL7</accession>
<proteinExistence type="inferred from homology"/>
<dbReference type="CDD" id="cd02021">
    <property type="entry name" value="GntK"/>
    <property type="match status" value="1"/>
</dbReference>
<dbReference type="InterPro" id="IPR031322">
    <property type="entry name" value="Shikimate/glucono_kinase"/>
</dbReference>
<evidence type="ECO:0000256" key="8">
    <source>
        <dbReference type="ARBA" id="ARBA00023064"/>
    </source>
</evidence>
<dbReference type="PANTHER" id="PTHR43442:SF3">
    <property type="entry name" value="GLUCONOKINASE-RELATED"/>
    <property type="match status" value="1"/>
</dbReference>
<evidence type="ECO:0000313" key="11">
    <source>
        <dbReference type="EMBL" id="SFC50670.1"/>
    </source>
</evidence>
<organism evidence="12 13">
    <name type="scientific">Flagellimonas taeanensis</name>
    <dbReference type="NCBI Taxonomy" id="1005926"/>
    <lineage>
        <taxon>Bacteria</taxon>
        <taxon>Pseudomonadati</taxon>
        <taxon>Bacteroidota</taxon>
        <taxon>Flavobacteriia</taxon>
        <taxon>Flavobacteriales</taxon>
        <taxon>Flavobacteriaceae</taxon>
        <taxon>Flagellimonas</taxon>
    </lineage>
</organism>
<keyword evidence="8" id="KW-0311">Gluconate utilization</keyword>
<comment type="catalytic activity">
    <reaction evidence="9 10">
        <text>D-gluconate + ATP = 6-phospho-D-gluconate + ADP + H(+)</text>
        <dbReference type="Rhea" id="RHEA:19433"/>
        <dbReference type="ChEBI" id="CHEBI:15378"/>
        <dbReference type="ChEBI" id="CHEBI:18391"/>
        <dbReference type="ChEBI" id="CHEBI:30616"/>
        <dbReference type="ChEBI" id="CHEBI:58759"/>
        <dbReference type="ChEBI" id="CHEBI:456216"/>
        <dbReference type="EC" id="2.7.1.12"/>
    </reaction>
</comment>
<dbReference type="GO" id="GO:0005737">
    <property type="term" value="C:cytoplasm"/>
    <property type="evidence" value="ECO:0007669"/>
    <property type="project" value="TreeGrafter"/>
</dbReference>
<keyword evidence="6 10" id="KW-0418">Kinase</keyword>
<protein>
    <recommendedName>
        <fullName evidence="3 10">Gluconokinase</fullName>
        <ecNumber evidence="3 10">2.7.1.12</ecNumber>
    </recommendedName>
</protein>
<dbReference type="EC" id="2.7.1.12" evidence="3 10"/>
<evidence type="ECO:0000313" key="14">
    <source>
        <dbReference type="Proteomes" id="UP000198940"/>
    </source>
</evidence>
<evidence type="ECO:0000256" key="10">
    <source>
        <dbReference type="RuleBase" id="RU363066"/>
    </source>
</evidence>